<dbReference type="EMBL" id="JAAAJA010000064">
    <property type="protein sequence ID" value="KAG0263812.1"/>
    <property type="molecule type" value="Genomic_DNA"/>
</dbReference>
<feature type="compositionally biased region" description="Basic and acidic residues" evidence="1">
    <location>
        <begin position="1098"/>
        <end position="1133"/>
    </location>
</feature>
<feature type="compositionally biased region" description="Polar residues" evidence="1">
    <location>
        <begin position="168"/>
        <end position="205"/>
    </location>
</feature>
<accession>A0A9P6QDE5</accession>
<feature type="region of interest" description="Disordered" evidence="1">
    <location>
        <begin position="295"/>
        <end position="314"/>
    </location>
</feature>
<reference evidence="2" key="1">
    <citation type="journal article" date="2020" name="Fungal Divers.">
        <title>Resolving the Mortierellaceae phylogeny through synthesis of multi-gene phylogenetics and phylogenomics.</title>
        <authorList>
            <person name="Vandepol N."/>
            <person name="Liber J."/>
            <person name="Desiro A."/>
            <person name="Na H."/>
            <person name="Kennedy M."/>
            <person name="Barry K."/>
            <person name="Grigoriev I.V."/>
            <person name="Miller A.N."/>
            <person name="O'Donnell K."/>
            <person name="Stajich J.E."/>
            <person name="Bonito G."/>
        </authorList>
    </citation>
    <scope>NUCLEOTIDE SEQUENCE</scope>
    <source>
        <strain evidence="2">KOD948</strain>
    </source>
</reference>
<feature type="compositionally biased region" description="Polar residues" evidence="1">
    <location>
        <begin position="727"/>
        <end position="743"/>
    </location>
</feature>
<feature type="region of interest" description="Disordered" evidence="1">
    <location>
        <begin position="817"/>
        <end position="918"/>
    </location>
</feature>
<feature type="region of interest" description="Disordered" evidence="1">
    <location>
        <begin position="520"/>
        <end position="561"/>
    </location>
</feature>
<feature type="region of interest" description="Disordered" evidence="1">
    <location>
        <begin position="264"/>
        <end position="288"/>
    </location>
</feature>
<dbReference type="CDD" id="cd22249">
    <property type="entry name" value="UDM1_RNF168_RNF169-like"/>
    <property type="match status" value="1"/>
</dbReference>
<feature type="compositionally biased region" description="Basic and acidic residues" evidence="1">
    <location>
        <begin position="298"/>
        <end position="314"/>
    </location>
</feature>
<feature type="compositionally biased region" description="Polar residues" evidence="1">
    <location>
        <begin position="123"/>
        <end position="138"/>
    </location>
</feature>
<comment type="caution">
    <text evidence="2">The sequence shown here is derived from an EMBL/GenBank/DDBJ whole genome shotgun (WGS) entry which is preliminary data.</text>
</comment>
<name>A0A9P6QDE5_9FUNG</name>
<feature type="compositionally biased region" description="Polar residues" evidence="1">
    <location>
        <begin position="387"/>
        <end position="396"/>
    </location>
</feature>
<feature type="compositionally biased region" description="Low complexity" evidence="1">
    <location>
        <begin position="460"/>
        <end position="473"/>
    </location>
</feature>
<feature type="region of interest" description="Disordered" evidence="1">
    <location>
        <begin position="68"/>
        <end position="222"/>
    </location>
</feature>
<feature type="compositionally biased region" description="Polar residues" evidence="1">
    <location>
        <begin position="88"/>
        <end position="98"/>
    </location>
</feature>
<evidence type="ECO:0000256" key="1">
    <source>
        <dbReference type="SAM" id="MobiDB-lite"/>
    </source>
</evidence>
<dbReference type="Proteomes" id="UP000726737">
    <property type="component" value="Unassembled WGS sequence"/>
</dbReference>
<feature type="region of interest" description="Disordered" evidence="1">
    <location>
        <begin position="1098"/>
        <end position="1149"/>
    </location>
</feature>
<feature type="compositionally biased region" description="Low complexity" evidence="1">
    <location>
        <begin position="206"/>
        <end position="216"/>
    </location>
</feature>
<dbReference type="OrthoDB" id="2425204at2759"/>
<dbReference type="AlphaFoldDB" id="A0A9P6QDE5"/>
<gene>
    <name evidence="2" type="ORF">BG011_008012</name>
</gene>
<protein>
    <submittedName>
        <fullName evidence="2">Uncharacterized protein</fullName>
    </submittedName>
</protein>
<evidence type="ECO:0000313" key="3">
    <source>
        <dbReference type="Proteomes" id="UP000726737"/>
    </source>
</evidence>
<feature type="compositionally biased region" description="Basic and acidic residues" evidence="1">
    <location>
        <begin position="442"/>
        <end position="452"/>
    </location>
</feature>
<evidence type="ECO:0000313" key="2">
    <source>
        <dbReference type="EMBL" id="KAG0263812.1"/>
    </source>
</evidence>
<feature type="compositionally biased region" description="Low complexity" evidence="1">
    <location>
        <begin position="842"/>
        <end position="853"/>
    </location>
</feature>
<organism evidence="2 3">
    <name type="scientific">Mortierella polycephala</name>
    <dbReference type="NCBI Taxonomy" id="41804"/>
    <lineage>
        <taxon>Eukaryota</taxon>
        <taxon>Fungi</taxon>
        <taxon>Fungi incertae sedis</taxon>
        <taxon>Mucoromycota</taxon>
        <taxon>Mortierellomycotina</taxon>
        <taxon>Mortierellomycetes</taxon>
        <taxon>Mortierellales</taxon>
        <taxon>Mortierellaceae</taxon>
        <taxon>Mortierella</taxon>
    </lineage>
</organism>
<feature type="region of interest" description="Disordered" evidence="1">
    <location>
        <begin position="325"/>
        <end position="473"/>
    </location>
</feature>
<feature type="region of interest" description="Disordered" evidence="1">
    <location>
        <begin position="1"/>
        <end position="23"/>
    </location>
</feature>
<feature type="compositionally biased region" description="Polar residues" evidence="1">
    <location>
        <begin position="520"/>
        <end position="533"/>
    </location>
</feature>
<keyword evidence="3" id="KW-1185">Reference proteome</keyword>
<sequence length="1149" mass="125449">MLSALSHPSISSAPAGDSNSNNTGRAIAVQQYNGPHDQCNVSGGMVREAPLNDYNDHHMDYVIESPIHPLAADPSSSPSNCPGSSSPTATYPPQQHQQIVKLKSEHGLQQPRRMSRADVVMAENSTEAPMDSTSSSPTPLKPQSEVRDDDALSSPLHQLSQDIAHPSSDPNQLPDSSKDASVTSAMPVSTPITASPTPDSAPTGVSSRRSSMRPMPATLPRSALQEETVALFKHESKIRHMIAGVVYGHTLPNSISASSENVLAMAPPPTTTKSTRRPSQKNEDTKLTSAALQQLQEEQERGQQRQMQDQEHTDIADPAQQSFEEMNINGGHPHPLDDNRLAVGRWQGDGGRRPSLPPQQHRRPSYASQDSPMMDYEDSTMLPPPNQLQMPGTSPLENEIPRRYTPSGPHSSSTLTHRLASKLHHSQSHPNIGQQRQQQYHEQQEQLHEHRAGASGYSSQNQQHQYQQQLQRQIFRRESSHHQGNQYPRLEAVDRRYSHPAVLQPSSSSSGKYLLAHQSLSNDATSPALSSSPRYEPSPQHPLATPGNTPHMGSLPGPGGRYEETNISKSYYQRRMSQPIAYSCQLPPPPSGTYFDRRASDVEETHSNYQLREKHERLNASTLKHSKGNRILSQQQQYSPRVTSFMEATTTAMERDTKVEHRGGQGFSGTRHAYQTFYQQPSRDDLGLVDSHVDDSLQGERMSEDADYRSYSKMRSSFKRPNLGHPLSSSGSHPNLNSNTLNSAKDLTSAMPRNTIKLTCFPNVTSSSSPSSNSSEETAVLSTTTMGLDTKNALAMQLCKSSKVVIEITQPQGSQAFESSALTHDSRRRRSSLFPGFEDVPQPLSHHQQQPHQRSLRHTVSQPNLELERSTISVLGRRRSASPDGMTGYDGYGTSKKRRAESLSNARDDNEAQANPSASAAAAEAAAAAVVAAAANAARRQMNAKDPIAAASPSSTSLAGGLQIIGMDYVSSSKTNPSKGIGLGVHVPTEEEGGATTGAIGSPAIEALSVAMAPSYVKLEDQKEMGIDYSLFTRVETAGWRILIPPTVTASFLSDDFGLTLKPKVGANMESSHLDGQQMDVQEEVMVVEKVDCAAPKDEMMHDKDQQSEESRLEVMSDEKDMNDGAKVEHDKLQIMGQEDVSVQDTVAT</sequence>
<feature type="region of interest" description="Disordered" evidence="1">
    <location>
        <begin position="717"/>
        <end position="743"/>
    </location>
</feature>
<feature type="compositionally biased region" description="Low complexity" evidence="1">
    <location>
        <begin position="74"/>
        <end position="87"/>
    </location>
</feature>
<proteinExistence type="predicted"/>